<organism evidence="2 3">
    <name type="scientific">Paenibacillus roseus</name>
    <dbReference type="NCBI Taxonomy" id="2798579"/>
    <lineage>
        <taxon>Bacteria</taxon>
        <taxon>Bacillati</taxon>
        <taxon>Bacillota</taxon>
        <taxon>Bacilli</taxon>
        <taxon>Bacillales</taxon>
        <taxon>Paenibacillaceae</taxon>
        <taxon>Paenibacillus</taxon>
    </lineage>
</organism>
<dbReference type="AlphaFoldDB" id="A0A934MPJ2"/>
<reference evidence="2" key="1">
    <citation type="submission" date="2020-12" db="EMBL/GenBank/DDBJ databases">
        <authorList>
            <person name="Huq M.A."/>
        </authorList>
    </citation>
    <scope>NUCLEOTIDE SEQUENCE</scope>
    <source>
        <strain evidence="2">MAHUQ-46</strain>
    </source>
</reference>
<dbReference type="EMBL" id="JAELUP010000065">
    <property type="protein sequence ID" value="MBJ6362141.1"/>
    <property type="molecule type" value="Genomic_DNA"/>
</dbReference>
<sequence>MQFLAIKISDRSWDETDYEVVKLKEVNYITLYRPKKWSDAIPVYHTSYGDFAPLITLRDISIAYRPHGFELYDKSTIVNTNRVINTRNTRKGRIVKFVDNSEVVVSPRSLY</sequence>
<evidence type="ECO:0000313" key="3">
    <source>
        <dbReference type="Proteomes" id="UP000640274"/>
    </source>
</evidence>
<evidence type="ECO:0000259" key="1">
    <source>
        <dbReference type="Pfam" id="PF04397"/>
    </source>
</evidence>
<proteinExistence type="predicted"/>
<dbReference type="Proteomes" id="UP000640274">
    <property type="component" value="Unassembled WGS sequence"/>
</dbReference>
<feature type="domain" description="HTH LytTR-type" evidence="1">
    <location>
        <begin position="20"/>
        <end position="109"/>
    </location>
</feature>
<protein>
    <submittedName>
        <fullName evidence="2">LytTR family transcriptional regulator DNA-binding domain-containing protein</fullName>
    </submittedName>
</protein>
<comment type="caution">
    <text evidence="2">The sequence shown here is derived from an EMBL/GenBank/DDBJ whole genome shotgun (WGS) entry which is preliminary data.</text>
</comment>
<evidence type="ECO:0000313" key="2">
    <source>
        <dbReference type="EMBL" id="MBJ6362141.1"/>
    </source>
</evidence>
<dbReference type="InterPro" id="IPR007492">
    <property type="entry name" value="LytTR_DNA-bd_dom"/>
</dbReference>
<name>A0A934MPJ2_9BACL</name>
<dbReference type="Pfam" id="PF04397">
    <property type="entry name" value="LytTR"/>
    <property type="match status" value="1"/>
</dbReference>
<gene>
    <name evidence="2" type="ORF">JFN88_12770</name>
</gene>
<keyword evidence="2" id="KW-0238">DNA-binding</keyword>
<keyword evidence="3" id="KW-1185">Reference proteome</keyword>
<dbReference type="GO" id="GO:0003677">
    <property type="term" value="F:DNA binding"/>
    <property type="evidence" value="ECO:0007669"/>
    <property type="project" value="UniProtKB-KW"/>
</dbReference>
<accession>A0A934MPJ2</accession>